<evidence type="ECO:0000313" key="1">
    <source>
        <dbReference type="EMBL" id="PYI56151.1"/>
    </source>
</evidence>
<dbReference type="EMBL" id="QJVJ01000002">
    <property type="protein sequence ID" value="PYI56151.1"/>
    <property type="molecule type" value="Genomic_DNA"/>
</dbReference>
<reference evidence="1 2" key="1">
    <citation type="submission" date="2018-05" db="EMBL/GenBank/DDBJ databases">
        <title>Paenibacillus flagellatus sp. nov., isolated from selenium mineral soil.</title>
        <authorList>
            <person name="Dai X."/>
        </authorList>
    </citation>
    <scope>NUCLEOTIDE SEQUENCE [LARGE SCALE GENOMIC DNA]</scope>
    <source>
        <strain evidence="1 2">DXL2</strain>
    </source>
</reference>
<dbReference type="Proteomes" id="UP000247476">
    <property type="component" value="Unassembled WGS sequence"/>
</dbReference>
<evidence type="ECO:0008006" key="3">
    <source>
        <dbReference type="Google" id="ProtNLM"/>
    </source>
</evidence>
<sequence>MLRKLLSYKHWSLVVRRVGRLLASPRVPVREKLLFGVPVLLYWVLPDALPFVPIDDIAVTLFAMNVFAGRAERKYGLK</sequence>
<dbReference type="RefSeq" id="WP_110838681.1">
    <property type="nucleotide sequence ID" value="NZ_QJVJ01000002.1"/>
</dbReference>
<dbReference type="AlphaFoldDB" id="A0A2V5K9J4"/>
<accession>A0A2V5K9J4</accession>
<organism evidence="1 2">
    <name type="scientific">Paenibacillus flagellatus</name>
    <dbReference type="NCBI Taxonomy" id="2211139"/>
    <lineage>
        <taxon>Bacteria</taxon>
        <taxon>Bacillati</taxon>
        <taxon>Bacillota</taxon>
        <taxon>Bacilli</taxon>
        <taxon>Bacillales</taxon>
        <taxon>Paenibacillaceae</taxon>
        <taxon>Paenibacillus</taxon>
    </lineage>
</organism>
<comment type="caution">
    <text evidence="1">The sequence shown here is derived from an EMBL/GenBank/DDBJ whole genome shotgun (WGS) entry which is preliminary data.</text>
</comment>
<protein>
    <recommendedName>
        <fullName evidence="3">DUF1232 domain-containing protein</fullName>
    </recommendedName>
</protein>
<dbReference type="OrthoDB" id="2657769at2"/>
<proteinExistence type="predicted"/>
<gene>
    <name evidence="1" type="ORF">DLM86_03950</name>
</gene>
<keyword evidence="2" id="KW-1185">Reference proteome</keyword>
<evidence type="ECO:0000313" key="2">
    <source>
        <dbReference type="Proteomes" id="UP000247476"/>
    </source>
</evidence>
<name>A0A2V5K9J4_9BACL</name>